<dbReference type="AlphaFoldDB" id="A0A2M4CAR1"/>
<feature type="signal peptide" evidence="1">
    <location>
        <begin position="1"/>
        <end position="20"/>
    </location>
</feature>
<keyword evidence="1" id="KW-0732">Signal</keyword>
<reference evidence="2" key="1">
    <citation type="submission" date="2018-01" db="EMBL/GenBank/DDBJ databases">
        <title>An insight into the sialome of Amazonian anophelines.</title>
        <authorList>
            <person name="Ribeiro J.M."/>
            <person name="Scarpassa V."/>
            <person name="Calvo E."/>
        </authorList>
    </citation>
    <scope>NUCLEOTIDE SEQUENCE</scope>
    <source>
        <tissue evidence="2">Salivary glands</tissue>
    </source>
</reference>
<accession>A0A2M4CAR1</accession>
<name>A0A2M4CAR1_9DIPT</name>
<feature type="chain" id="PRO_5014967034" evidence="1">
    <location>
        <begin position="21"/>
        <end position="84"/>
    </location>
</feature>
<proteinExistence type="predicted"/>
<evidence type="ECO:0000313" key="2">
    <source>
        <dbReference type="EMBL" id="MBW62420.1"/>
    </source>
</evidence>
<protein>
    <submittedName>
        <fullName evidence="2">Putative secreted protein</fullName>
    </submittedName>
</protein>
<sequence>MFSGLFLALLTLIIFVQEHAQRHIVVPGTEATRLVSRVSCLFWVVFCAEGIVLELPAPKVLELLSSSDDHHHAAVALWPFIFFA</sequence>
<evidence type="ECO:0000256" key="1">
    <source>
        <dbReference type="SAM" id="SignalP"/>
    </source>
</evidence>
<dbReference type="EMBL" id="GGFJ01013279">
    <property type="protein sequence ID" value="MBW62420.1"/>
    <property type="molecule type" value="Transcribed_RNA"/>
</dbReference>
<organism evidence="2">
    <name type="scientific">Anopheles marajoara</name>
    <dbReference type="NCBI Taxonomy" id="58244"/>
    <lineage>
        <taxon>Eukaryota</taxon>
        <taxon>Metazoa</taxon>
        <taxon>Ecdysozoa</taxon>
        <taxon>Arthropoda</taxon>
        <taxon>Hexapoda</taxon>
        <taxon>Insecta</taxon>
        <taxon>Pterygota</taxon>
        <taxon>Neoptera</taxon>
        <taxon>Endopterygota</taxon>
        <taxon>Diptera</taxon>
        <taxon>Nematocera</taxon>
        <taxon>Culicoidea</taxon>
        <taxon>Culicidae</taxon>
        <taxon>Anophelinae</taxon>
        <taxon>Anopheles</taxon>
    </lineage>
</organism>